<accession>A0AAD5TBX5</accession>
<dbReference type="EMBL" id="JADGJQ010000120">
    <property type="protein sequence ID" value="KAJ3168412.1"/>
    <property type="molecule type" value="Genomic_DNA"/>
</dbReference>
<feature type="compositionally biased region" description="Basic and acidic residues" evidence="1">
    <location>
        <begin position="40"/>
        <end position="49"/>
    </location>
</feature>
<protein>
    <recommendedName>
        <fullName evidence="4">Bro-N domain-containing protein</fullName>
    </recommendedName>
</protein>
<proteinExistence type="predicted"/>
<name>A0AAD5TBX5_9FUNG</name>
<keyword evidence="3" id="KW-1185">Reference proteome</keyword>
<evidence type="ECO:0008006" key="4">
    <source>
        <dbReference type="Google" id="ProtNLM"/>
    </source>
</evidence>
<evidence type="ECO:0000256" key="1">
    <source>
        <dbReference type="SAM" id="MobiDB-lite"/>
    </source>
</evidence>
<feature type="region of interest" description="Disordered" evidence="1">
    <location>
        <begin position="1"/>
        <end position="49"/>
    </location>
</feature>
<reference evidence="2" key="1">
    <citation type="submission" date="2020-05" db="EMBL/GenBank/DDBJ databases">
        <title>Phylogenomic resolution of chytrid fungi.</title>
        <authorList>
            <person name="Stajich J.E."/>
            <person name="Amses K."/>
            <person name="Simmons R."/>
            <person name="Seto K."/>
            <person name="Myers J."/>
            <person name="Bonds A."/>
            <person name="Quandt C.A."/>
            <person name="Barry K."/>
            <person name="Liu P."/>
            <person name="Grigoriev I."/>
            <person name="Longcore J.E."/>
            <person name="James T.Y."/>
        </authorList>
    </citation>
    <scope>NUCLEOTIDE SEQUENCE</scope>
    <source>
        <strain evidence="2">JEL0379</strain>
    </source>
</reference>
<dbReference type="Proteomes" id="UP001212152">
    <property type="component" value="Unassembled WGS sequence"/>
</dbReference>
<sequence>MTDKMTKTRTKRKTVAAAEDTADKISNTQSKRKAVAAEEDPARPWKKAKENEEEEIAIIRLTPSEPRCPEAMRVEVRGQRCEDGMFFKFNDVCAILHASADTVRKQLSRNNCGEELETWFRLHDGKKFRELRFLTMAGLFQVYGSSGTRLARKLYEWAVIIANPPTPSIPNVRTVLGLACRPMSGIYFIILGSVAALRESMAVPHDKRGSLLVVKFGQAKDIGQRLGQHEAHFAPLAGTSLQVKSLLVADEDELNEAEAGVRLWFEENAEPLVPTGPQRLRGGGKRDVQYKEVVLLAPESLTRTAAYFAQQQKHFARDGAANRELIKALESRAEGHAREIKHFADMTRLYEILVAGSRAPTTN</sequence>
<gene>
    <name evidence="2" type="ORF">HDU87_001143</name>
</gene>
<evidence type="ECO:0000313" key="3">
    <source>
        <dbReference type="Proteomes" id="UP001212152"/>
    </source>
</evidence>
<comment type="caution">
    <text evidence="2">The sequence shown here is derived from an EMBL/GenBank/DDBJ whole genome shotgun (WGS) entry which is preliminary data.</text>
</comment>
<organism evidence="2 3">
    <name type="scientific">Geranomyces variabilis</name>
    <dbReference type="NCBI Taxonomy" id="109894"/>
    <lineage>
        <taxon>Eukaryota</taxon>
        <taxon>Fungi</taxon>
        <taxon>Fungi incertae sedis</taxon>
        <taxon>Chytridiomycota</taxon>
        <taxon>Chytridiomycota incertae sedis</taxon>
        <taxon>Chytridiomycetes</taxon>
        <taxon>Spizellomycetales</taxon>
        <taxon>Powellomycetaceae</taxon>
        <taxon>Geranomyces</taxon>
    </lineage>
</organism>
<evidence type="ECO:0000313" key="2">
    <source>
        <dbReference type="EMBL" id="KAJ3168412.1"/>
    </source>
</evidence>
<dbReference type="AlphaFoldDB" id="A0AAD5TBX5"/>